<evidence type="ECO:0000313" key="3">
    <source>
        <dbReference type="Proteomes" id="UP001222027"/>
    </source>
</evidence>
<evidence type="ECO:0000313" key="2">
    <source>
        <dbReference type="EMBL" id="KAJ8461617.1"/>
    </source>
</evidence>
<evidence type="ECO:0000256" key="1">
    <source>
        <dbReference type="SAM" id="MobiDB-lite"/>
    </source>
</evidence>
<organism evidence="2 3">
    <name type="scientific">Ensete ventricosum</name>
    <name type="common">Abyssinian banana</name>
    <name type="synonym">Musa ensete</name>
    <dbReference type="NCBI Taxonomy" id="4639"/>
    <lineage>
        <taxon>Eukaryota</taxon>
        <taxon>Viridiplantae</taxon>
        <taxon>Streptophyta</taxon>
        <taxon>Embryophyta</taxon>
        <taxon>Tracheophyta</taxon>
        <taxon>Spermatophyta</taxon>
        <taxon>Magnoliopsida</taxon>
        <taxon>Liliopsida</taxon>
        <taxon>Zingiberales</taxon>
        <taxon>Musaceae</taxon>
        <taxon>Ensete</taxon>
    </lineage>
</organism>
<sequence length="72" mass="7674">MEIKPETAPEVPPFLFSCLTSSIGATVVPPPTAPSVASCGAENVKPSSRRSHPPVAMRNADRQTRDTFHNEG</sequence>
<dbReference type="AlphaFoldDB" id="A0AAV8Q1A4"/>
<feature type="compositionally biased region" description="Basic and acidic residues" evidence="1">
    <location>
        <begin position="59"/>
        <end position="72"/>
    </location>
</feature>
<reference evidence="2 3" key="1">
    <citation type="submission" date="2022-12" db="EMBL/GenBank/DDBJ databases">
        <title>Chromosome-scale assembly of the Ensete ventricosum genome.</title>
        <authorList>
            <person name="Dussert Y."/>
            <person name="Stocks J."/>
            <person name="Wendawek A."/>
            <person name="Woldeyes F."/>
            <person name="Nichols R.A."/>
            <person name="Borrell J.S."/>
        </authorList>
    </citation>
    <scope>NUCLEOTIDE SEQUENCE [LARGE SCALE GENOMIC DNA]</scope>
    <source>
        <strain evidence="3">cv. Maze</strain>
        <tissue evidence="2">Seeds</tissue>
    </source>
</reference>
<gene>
    <name evidence="2" type="ORF">OPV22_034543</name>
</gene>
<comment type="caution">
    <text evidence="2">The sequence shown here is derived from an EMBL/GenBank/DDBJ whole genome shotgun (WGS) entry which is preliminary data.</text>
</comment>
<protein>
    <submittedName>
        <fullName evidence="2">Uncharacterized protein</fullName>
    </submittedName>
</protein>
<dbReference type="Proteomes" id="UP001222027">
    <property type="component" value="Unassembled WGS sequence"/>
</dbReference>
<accession>A0AAV8Q1A4</accession>
<dbReference type="EMBL" id="JAQQAF010000009">
    <property type="protein sequence ID" value="KAJ8461617.1"/>
    <property type="molecule type" value="Genomic_DNA"/>
</dbReference>
<proteinExistence type="predicted"/>
<keyword evidence="3" id="KW-1185">Reference proteome</keyword>
<feature type="region of interest" description="Disordered" evidence="1">
    <location>
        <begin position="35"/>
        <end position="72"/>
    </location>
</feature>
<name>A0AAV8Q1A4_ENSVE</name>